<dbReference type="Pfam" id="PF04186">
    <property type="entry name" value="FxsA"/>
    <property type="match status" value="1"/>
</dbReference>
<dbReference type="EMBL" id="CP060789">
    <property type="protein sequence ID" value="QNP56814.1"/>
    <property type="molecule type" value="Genomic_DNA"/>
</dbReference>
<evidence type="ECO:0000256" key="1">
    <source>
        <dbReference type="SAM" id="Phobius"/>
    </source>
</evidence>
<accession>A0A7H0H8E8</accession>
<keyword evidence="3" id="KW-1185">Reference proteome</keyword>
<feature type="transmembrane region" description="Helical" evidence="1">
    <location>
        <begin position="84"/>
        <end position="110"/>
    </location>
</feature>
<evidence type="ECO:0000313" key="2">
    <source>
        <dbReference type="EMBL" id="QNP56814.1"/>
    </source>
</evidence>
<organism evidence="2 3">
    <name type="scientific">Tessaracoccus defluvii</name>
    <dbReference type="NCBI Taxonomy" id="1285901"/>
    <lineage>
        <taxon>Bacteria</taxon>
        <taxon>Bacillati</taxon>
        <taxon>Actinomycetota</taxon>
        <taxon>Actinomycetes</taxon>
        <taxon>Propionibacteriales</taxon>
        <taxon>Propionibacteriaceae</taxon>
        <taxon>Tessaracoccus</taxon>
    </lineage>
</organism>
<name>A0A7H0H8E8_9ACTN</name>
<proteinExistence type="predicted"/>
<keyword evidence="1" id="KW-1133">Transmembrane helix</keyword>
<feature type="transmembrane region" description="Helical" evidence="1">
    <location>
        <begin position="37"/>
        <end position="54"/>
    </location>
</feature>
<dbReference type="AlphaFoldDB" id="A0A7H0H8E8"/>
<evidence type="ECO:0000313" key="3">
    <source>
        <dbReference type="Proteomes" id="UP000516117"/>
    </source>
</evidence>
<dbReference type="InterPro" id="IPR007313">
    <property type="entry name" value="FxsA"/>
</dbReference>
<dbReference type="Proteomes" id="UP000516117">
    <property type="component" value="Chromosome"/>
</dbReference>
<sequence length="187" mass="19980">MAARKPRLRGWGLGLSFGVFALLEIVVLVWVSGQIGWWTMALLIGTSLLGFFLLQREWRKVWKSLMNVAQTGSWPAGRVTDATLVLLGGVLLILPGLLSDVAGVLLLLPFTRPFIRSGISWWASQVLERSGVSPTVIKGSVVVEEDGGEVTLIPAISQSPSDTEGEADGEVLEGTIISSESPETPGA</sequence>
<keyword evidence="1" id="KW-0472">Membrane</keyword>
<dbReference type="PANTHER" id="PTHR35335">
    <property type="entry name" value="UPF0716 PROTEIN FXSA"/>
    <property type="match status" value="1"/>
</dbReference>
<dbReference type="RefSeq" id="WP_187721913.1">
    <property type="nucleotide sequence ID" value="NZ_BAABBL010000002.1"/>
</dbReference>
<gene>
    <name evidence="2" type="ORF">H9L22_05520</name>
</gene>
<dbReference type="PANTHER" id="PTHR35335:SF1">
    <property type="entry name" value="UPF0716 PROTEIN FXSA"/>
    <property type="match status" value="1"/>
</dbReference>
<reference evidence="2 3" key="1">
    <citation type="submission" date="2020-08" db="EMBL/GenBank/DDBJ databases">
        <title>Genome sequence of Tessaracoccus defluvii JCM 17540T.</title>
        <authorList>
            <person name="Hyun D.-W."/>
            <person name="Bae J.-W."/>
        </authorList>
    </citation>
    <scope>NUCLEOTIDE SEQUENCE [LARGE SCALE GENOMIC DNA]</scope>
    <source>
        <strain evidence="2 3">JCM 17540</strain>
    </source>
</reference>
<dbReference type="GO" id="GO:0016020">
    <property type="term" value="C:membrane"/>
    <property type="evidence" value="ECO:0007669"/>
    <property type="project" value="InterPro"/>
</dbReference>
<dbReference type="NCBIfam" id="NF008528">
    <property type="entry name" value="PRK11463.1-2"/>
    <property type="match status" value="1"/>
</dbReference>
<keyword evidence="1" id="KW-0812">Transmembrane</keyword>
<dbReference type="KEGG" id="tdf:H9L22_05520"/>
<feature type="transmembrane region" description="Helical" evidence="1">
    <location>
        <begin position="12"/>
        <end position="31"/>
    </location>
</feature>
<protein>
    <submittedName>
        <fullName evidence="2">FxsA family protein</fullName>
    </submittedName>
</protein>